<organism evidence="2 3">
    <name type="scientific">Shewanella zhuhaiensis</name>
    <dbReference type="NCBI Taxonomy" id="2919576"/>
    <lineage>
        <taxon>Bacteria</taxon>
        <taxon>Pseudomonadati</taxon>
        <taxon>Pseudomonadota</taxon>
        <taxon>Gammaproteobacteria</taxon>
        <taxon>Alteromonadales</taxon>
        <taxon>Shewanellaceae</taxon>
        <taxon>Shewanella</taxon>
    </lineage>
</organism>
<evidence type="ECO:0000313" key="3">
    <source>
        <dbReference type="Proteomes" id="UP001297581"/>
    </source>
</evidence>
<feature type="transmembrane region" description="Helical" evidence="1">
    <location>
        <begin position="109"/>
        <end position="128"/>
    </location>
</feature>
<dbReference type="AlphaFoldDB" id="A0AAJ1EZ69"/>
<sequence>MDVKARETSFSKGYEFEFQYREHRILARASAKSGVETVLVDGEEVSRRLNWRRRSVHSFSLDGQKLDVEFHLANMLTGELHCTLIVDDTHDATQKQRLQASQRFSKKRLLVHFVCGAVFGFVGMQLVLKWWGI</sequence>
<dbReference type="Proteomes" id="UP001297581">
    <property type="component" value="Unassembled WGS sequence"/>
</dbReference>
<keyword evidence="1" id="KW-1133">Transmembrane helix</keyword>
<evidence type="ECO:0000256" key="1">
    <source>
        <dbReference type="SAM" id="Phobius"/>
    </source>
</evidence>
<dbReference type="RefSeq" id="WP_240591929.1">
    <property type="nucleotide sequence ID" value="NZ_JAKUDL010000006.1"/>
</dbReference>
<comment type="caution">
    <text evidence="2">The sequence shown here is derived from an EMBL/GenBank/DDBJ whole genome shotgun (WGS) entry which is preliminary data.</text>
</comment>
<evidence type="ECO:0000313" key="2">
    <source>
        <dbReference type="EMBL" id="MCH4295804.1"/>
    </source>
</evidence>
<proteinExistence type="predicted"/>
<keyword evidence="1" id="KW-0812">Transmembrane</keyword>
<protein>
    <submittedName>
        <fullName evidence="2">Uncharacterized protein</fullName>
    </submittedName>
</protein>
<reference evidence="2 3" key="1">
    <citation type="submission" date="2022-02" db="EMBL/GenBank/DDBJ databases">
        <title>The genome sequence of Shewanella sp. 3B26.</title>
        <authorList>
            <person name="Du J."/>
        </authorList>
    </citation>
    <scope>NUCLEOTIDE SEQUENCE [LARGE SCALE GENOMIC DNA]</scope>
    <source>
        <strain evidence="2 3">3B26</strain>
    </source>
</reference>
<gene>
    <name evidence="2" type="ORF">MJ923_15980</name>
</gene>
<dbReference type="EMBL" id="JAKUDL010000006">
    <property type="protein sequence ID" value="MCH4295804.1"/>
    <property type="molecule type" value="Genomic_DNA"/>
</dbReference>
<name>A0AAJ1EZ69_9GAMM</name>
<accession>A0AAJ1EZ69</accession>
<keyword evidence="1" id="KW-0472">Membrane</keyword>
<keyword evidence="3" id="KW-1185">Reference proteome</keyword>